<dbReference type="GO" id="GO:0019242">
    <property type="term" value="P:methylglyoxal biosynthetic process"/>
    <property type="evidence" value="ECO:0007669"/>
    <property type="project" value="UniProtKB-UniRule"/>
</dbReference>
<dbReference type="InterPro" id="IPR011607">
    <property type="entry name" value="MGS-like_dom"/>
</dbReference>
<organism evidence="5 6">
    <name type="scientific">Azospirillum griseum</name>
    <dbReference type="NCBI Taxonomy" id="2496639"/>
    <lineage>
        <taxon>Bacteria</taxon>
        <taxon>Pseudomonadati</taxon>
        <taxon>Pseudomonadota</taxon>
        <taxon>Alphaproteobacteria</taxon>
        <taxon>Rhodospirillales</taxon>
        <taxon>Azospirillaceae</taxon>
        <taxon>Azospirillum</taxon>
    </lineage>
</organism>
<feature type="binding site" evidence="2">
    <location>
        <position position="91"/>
    </location>
    <ligand>
        <name>substrate</name>
    </ligand>
</feature>
<evidence type="ECO:0000256" key="2">
    <source>
        <dbReference type="HAMAP-Rule" id="MF_00549"/>
    </source>
</evidence>
<comment type="catalytic activity">
    <reaction evidence="2">
        <text>dihydroxyacetone phosphate = methylglyoxal + phosphate</text>
        <dbReference type="Rhea" id="RHEA:17937"/>
        <dbReference type="ChEBI" id="CHEBI:17158"/>
        <dbReference type="ChEBI" id="CHEBI:43474"/>
        <dbReference type="ChEBI" id="CHEBI:57642"/>
        <dbReference type="EC" id="4.2.3.3"/>
    </reaction>
</comment>
<dbReference type="SMART" id="SM00851">
    <property type="entry name" value="MGS"/>
    <property type="match status" value="1"/>
</dbReference>
<dbReference type="PROSITE" id="PS51855">
    <property type="entry name" value="MGS"/>
    <property type="match status" value="1"/>
</dbReference>
<evidence type="ECO:0000313" key="6">
    <source>
        <dbReference type="Proteomes" id="UP000277007"/>
    </source>
</evidence>
<feature type="active site" description="Proton donor/acceptor" evidence="2 3">
    <location>
        <position position="64"/>
    </location>
</feature>
<evidence type="ECO:0000259" key="4">
    <source>
        <dbReference type="PROSITE" id="PS51855"/>
    </source>
</evidence>
<dbReference type="SUPFAM" id="SSF52335">
    <property type="entry name" value="Methylglyoxal synthase-like"/>
    <property type="match status" value="1"/>
</dbReference>
<evidence type="ECO:0000256" key="1">
    <source>
        <dbReference type="ARBA" id="ARBA00006287"/>
    </source>
</evidence>
<dbReference type="CDD" id="cd01422">
    <property type="entry name" value="MGS"/>
    <property type="match status" value="1"/>
</dbReference>
<keyword evidence="2 5" id="KW-0456">Lyase</keyword>
<dbReference type="PROSITE" id="PS01335">
    <property type="entry name" value="METHYLGLYOXAL_SYNTH"/>
    <property type="match status" value="1"/>
</dbReference>
<sequence length="123" mass="13421">MDAVQAALISHDRLKPQFVEWVIRHRHILQPHTLFATGTTGGLIKDACPELNLTPLKSGPLGGDQQIGALICEGNIQALFFFIDPLTPMPHDVDVKALIRLTALYNIPTALNEATADRLIAGF</sequence>
<comment type="function">
    <text evidence="2">Catalyzes the formation of methylglyoxal from dihydroxyacetone phosphate.</text>
</comment>
<dbReference type="EMBL" id="RXMA01000022">
    <property type="protein sequence ID" value="RTR16872.1"/>
    <property type="molecule type" value="Genomic_DNA"/>
</dbReference>
<reference evidence="5 6" key="1">
    <citation type="submission" date="2018-12" db="EMBL/GenBank/DDBJ databases">
        <authorList>
            <person name="Yang Y."/>
        </authorList>
    </citation>
    <scope>NUCLEOTIDE SEQUENCE [LARGE SCALE GENOMIC DNA]</scope>
    <source>
        <strain evidence="5 6">L-25-5w-1</strain>
    </source>
</reference>
<dbReference type="HAMAP" id="MF_00549">
    <property type="entry name" value="Methylglyoxal_synth"/>
    <property type="match status" value="1"/>
</dbReference>
<dbReference type="GO" id="GO:0008929">
    <property type="term" value="F:methylglyoxal synthase activity"/>
    <property type="evidence" value="ECO:0007669"/>
    <property type="project" value="UniProtKB-UniRule"/>
</dbReference>
<dbReference type="PIRSF" id="PIRSF006614">
    <property type="entry name" value="Methylglyox_syn"/>
    <property type="match status" value="1"/>
</dbReference>
<feature type="domain" description="MGS-like" evidence="4">
    <location>
        <begin position="1"/>
        <end position="123"/>
    </location>
</feature>
<feature type="binding site" evidence="2">
    <location>
        <position position="15"/>
    </location>
    <ligand>
        <name>substrate</name>
    </ligand>
</feature>
<dbReference type="EC" id="4.2.3.3" evidence="2"/>
<feature type="binding site" evidence="2">
    <location>
        <position position="11"/>
    </location>
    <ligand>
        <name>substrate</name>
    </ligand>
</feature>
<dbReference type="InterPro" id="IPR004363">
    <property type="entry name" value="Methylgl_synth"/>
</dbReference>
<comment type="caution">
    <text evidence="5">The sequence shown here is derived from an EMBL/GenBank/DDBJ whole genome shotgun (WGS) entry which is preliminary data.</text>
</comment>
<dbReference type="Gene3D" id="3.40.50.1380">
    <property type="entry name" value="Methylglyoxal synthase-like domain"/>
    <property type="match status" value="1"/>
</dbReference>
<dbReference type="PANTHER" id="PTHR30492">
    <property type="entry name" value="METHYLGLYOXAL SYNTHASE"/>
    <property type="match status" value="1"/>
</dbReference>
<dbReference type="NCBIfam" id="TIGR00160">
    <property type="entry name" value="MGSA"/>
    <property type="match status" value="1"/>
</dbReference>
<protein>
    <recommendedName>
        <fullName evidence="2">Methylglyoxal synthase</fullName>
        <shortName evidence="2">MGS</shortName>
        <ecNumber evidence="2">4.2.3.3</ecNumber>
    </recommendedName>
</protein>
<dbReference type="Pfam" id="PF02142">
    <property type="entry name" value="MGS"/>
    <property type="match status" value="1"/>
</dbReference>
<dbReference type="Proteomes" id="UP000277007">
    <property type="component" value="Unassembled WGS sequence"/>
</dbReference>
<feature type="binding site" evidence="2">
    <location>
        <begin position="58"/>
        <end position="59"/>
    </location>
    <ligand>
        <name>substrate</name>
    </ligand>
</feature>
<evidence type="ECO:0000256" key="3">
    <source>
        <dbReference type="PIRSR" id="PIRSR006614-1"/>
    </source>
</evidence>
<comment type="similarity">
    <text evidence="1 2">Belongs to the methylglyoxal synthase family.</text>
</comment>
<name>A0A3S0HV21_9PROT</name>
<dbReference type="PANTHER" id="PTHR30492:SF0">
    <property type="entry name" value="METHYLGLYOXAL SYNTHASE"/>
    <property type="match status" value="1"/>
</dbReference>
<dbReference type="NCBIfam" id="NF003559">
    <property type="entry name" value="PRK05234.1"/>
    <property type="match status" value="1"/>
</dbReference>
<accession>A0A3S0HV21</accession>
<dbReference type="GO" id="GO:0005829">
    <property type="term" value="C:cytosol"/>
    <property type="evidence" value="ECO:0007669"/>
    <property type="project" value="TreeGrafter"/>
</dbReference>
<gene>
    <name evidence="2" type="primary">mgsA</name>
    <name evidence="5" type="ORF">EJ903_19315</name>
</gene>
<keyword evidence="6" id="KW-1185">Reference proteome</keyword>
<dbReference type="AlphaFoldDB" id="A0A3S0HV21"/>
<dbReference type="InterPro" id="IPR018148">
    <property type="entry name" value="Methylglyoxal_synth_AS"/>
</dbReference>
<feature type="binding site" evidence="2">
    <location>
        <begin position="37"/>
        <end position="40"/>
    </location>
    <ligand>
        <name>substrate</name>
    </ligand>
</feature>
<dbReference type="InterPro" id="IPR036914">
    <property type="entry name" value="MGS-like_dom_sf"/>
</dbReference>
<evidence type="ECO:0000313" key="5">
    <source>
        <dbReference type="EMBL" id="RTR16872.1"/>
    </source>
</evidence>
<dbReference type="OrthoDB" id="9787147at2"/>
<proteinExistence type="inferred from homology"/>